<keyword evidence="1" id="KW-1133">Transmembrane helix</keyword>
<proteinExistence type="predicted"/>
<reference evidence="2" key="1">
    <citation type="journal article" date="2021" name="Proc. Natl. Acad. Sci. U.S.A.">
        <title>A Catalog of Tens of Thousands of Viruses from Human Metagenomes Reveals Hidden Associations with Chronic Diseases.</title>
        <authorList>
            <person name="Tisza M.J."/>
            <person name="Buck C.B."/>
        </authorList>
    </citation>
    <scope>NUCLEOTIDE SEQUENCE</scope>
    <source>
        <strain evidence="2">CtiOl67</strain>
    </source>
</reference>
<sequence>MSTQLFLINLYSYIFRSICCYFVTFRNINLFP</sequence>
<feature type="transmembrane region" description="Helical" evidence="1">
    <location>
        <begin position="6"/>
        <end position="25"/>
    </location>
</feature>
<protein>
    <submittedName>
        <fullName evidence="2">Uncharacterized protein</fullName>
    </submittedName>
</protein>
<accession>A0A8S5QIW5</accession>
<dbReference type="EMBL" id="BK015666">
    <property type="protein sequence ID" value="DAE19016.1"/>
    <property type="molecule type" value="Genomic_DNA"/>
</dbReference>
<keyword evidence="1" id="KW-0812">Transmembrane</keyword>
<evidence type="ECO:0000313" key="2">
    <source>
        <dbReference type="EMBL" id="DAE19016.1"/>
    </source>
</evidence>
<keyword evidence="1" id="KW-0472">Membrane</keyword>
<organism evidence="2">
    <name type="scientific">Siphoviridae sp. ctiOl67</name>
    <dbReference type="NCBI Taxonomy" id="2825622"/>
    <lineage>
        <taxon>Viruses</taxon>
        <taxon>Duplodnaviria</taxon>
        <taxon>Heunggongvirae</taxon>
        <taxon>Uroviricota</taxon>
        <taxon>Caudoviricetes</taxon>
    </lineage>
</organism>
<name>A0A8S5QIW5_9CAUD</name>
<evidence type="ECO:0000256" key="1">
    <source>
        <dbReference type="SAM" id="Phobius"/>
    </source>
</evidence>